<dbReference type="PANTHER" id="PTHR45947:SF14">
    <property type="entry name" value="SLL1723 PROTEIN"/>
    <property type="match status" value="1"/>
</dbReference>
<name>A0A6M0RM60_9CYAN</name>
<dbReference type="PANTHER" id="PTHR45947">
    <property type="entry name" value="SULFOQUINOVOSYL TRANSFERASE SQD2"/>
    <property type="match status" value="1"/>
</dbReference>
<organism evidence="2 3">
    <name type="scientific">Adonisia turfae CCMR0081</name>
    <dbReference type="NCBI Taxonomy" id="2292702"/>
    <lineage>
        <taxon>Bacteria</taxon>
        <taxon>Bacillati</taxon>
        <taxon>Cyanobacteriota</taxon>
        <taxon>Adonisia</taxon>
        <taxon>Adonisia turfae</taxon>
    </lineage>
</organism>
<gene>
    <name evidence="2" type="ORF">DXZ20_17030</name>
</gene>
<accession>A0A6M0RM60</accession>
<dbReference type="InterPro" id="IPR001296">
    <property type="entry name" value="Glyco_trans_1"/>
</dbReference>
<dbReference type="RefSeq" id="WP_163699416.1">
    <property type="nucleotide sequence ID" value="NZ_QXHD01000004.1"/>
</dbReference>
<evidence type="ECO:0000313" key="3">
    <source>
        <dbReference type="Proteomes" id="UP000481033"/>
    </source>
</evidence>
<keyword evidence="2" id="KW-0808">Transferase</keyword>
<evidence type="ECO:0000313" key="2">
    <source>
        <dbReference type="EMBL" id="NEZ57344.1"/>
    </source>
</evidence>
<dbReference type="AlphaFoldDB" id="A0A6M0RM60"/>
<dbReference type="Pfam" id="PF00534">
    <property type="entry name" value="Glycos_transf_1"/>
    <property type="match status" value="1"/>
</dbReference>
<dbReference type="GO" id="GO:0016757">
    <property type="term" value="F:glycosyltransferase activity"/>
    <property type="evidence" value="ECO:0007669"/>
    <property type="project" value="InterPro"/>
</dbReference>
<feature type="domain" description="Glycosyl transferase family 1" evidence="1">
    <location>
        <begin position="219"/>
        <end position="382"/>
    </location>
</feature>
<dbReference type="SUPFAM" id="SSF53756">
    <property type="entry name" value="UDP-Glycosyltransferase/glycogen phosphorylase"/>
    <property type="match status" value="1"/>
</dbReference>
<sequence>MRPLIGLLLETYPTVSETFIVNEILELERQGLDLHIFSLRPPFEGDSHPDAVNIKAPITYVPSLLPEFDRAAEKELVSTQLALFEQDSDVYLETLKHHLKRDQHQRLNEFLQAGYLAQLLKDLGIIHLHAHFADIPAATAEIVKAFSGISYSLSVHTKDIYIKDTASLNRRMAKANFICTCSEYNRCYLDRISTSHTPIHVAYHGIDVGRFNPPPKRQQSDIPLILSGGYLCEDNGFQYLLETFHLLKQEGTSFQGIIFGDGPLENSIRQKINHLGLNGHVTLVSHISQEQLIDYYQKATLFVLPYLVSDSGNRDGIPHVLLEAMAMEIPVVSTSILGISELMHSYYNGVLVPEKDSLSLAKALETLMEQPELSSTLGKAGRLTVLDKFSLASNVGALKDNLIKAVQPPMRLTNQENTLANLLKLTAS</sequence>
<dbReference type="InterPro" id="IPR050194">
    <property type="entry name" value="Glycosyltransferase_grp1"/>
</dbReference>
<proteinExistence type="predicted"/>
<dbReference type="Gene3D" id="3.40.50.2000">
    <property type="entry name" value="Glycogen Phosphorylase B"/>
    <property type="match status" value="2"/>
</dbReference>
<keyword evidence="3" id="KW-1185">Reference proteome</keyword>
<comment type="caution">
    <text evidence="2">The sequence shown here is derived from an EMBL/GenBank/DDBJ whole genome shotgun (WGS) entry which is preliminary data.</text>
</comment>
<dbReference type="EMBL" id="QXHD01000004">
    <property type="protein sequence ID" value="NEZ57344.1"/>
    <property type="molecule type" value="Genomic_DNA"/>
</dbReference>
<dbReference type="Proteomes" id="UP000481033">
    <property type="component" value="Unassembled WGS sequence"/>
</dbReference>
<protein>
    <submittedName>
        <fullName evidence="2">Colanic acid biosynthesis glycosyltransferase WcaL</fullName>
    </submittedName>
</protein>
<reference evidence="2 3" key="1">
    <citation type="journal article" date="2020" name="Microb. Ecol.">
        <title>Ecogenomics of the Marine Benthic Filamentous Cyanobacterium Adonisia.</title>
        <authorList>
            <person name="Walter J.M."/>
            <person name="Coutinho F.H."/>
            <person name="Leomil L."/>
            <person name="Hargreaves P.I."/>
            <person name="Campeao M.E."/>
            <person name="Vieira V.V."/>
            <person name="Silva B.S."/>
            <person name="Fistarol G.O."/>
            <person name="Salomon P.S."/>
            <person name="Sawabe T."/>
            <person name="Mino S."/>
            <person name="Hosokawa M."/>
            <person name="Miyashita H."/>
            <person name="Maruyama F."/>
            <person name="van Verk M.C."/>
            <person name="Dutilh B.E."/>
            <person name="Thompson C.C."/>
            <person name="Thompson F.L."/>
        </authorList>
    </citation>
    <scope>NUCLEOTIDE SEQUENCE [LARGE SCALE GENOMIC DNA]</scope>
    <source>
        <strain evidence="2 3">CCMR0081</strain>
    </source>
</reference>
<evidence type="ECO:0000259" key="1">
    <source>
        <dbReference type="Pfam" id="PF00534"/>
    </source>
</evidence>